<dbReference type="EMBL" id="BDSP01000044">
    <property type="protein sequence ID" value="GAX11730.1"/>
    <property type="molecule type" value="Genomic_DNA"/>
</dbReference>
<name>A0A1Z5JCK3_FISSO</name>
<protein>
    <submittedName>
        <fullName evidence="1">Uncharacterized protein</fullName>
    </submittedName>
</protein>
<dbReference type="AlphaFoldDB" id="A0A1Z5JCK3"/>
<dbReference type="InParanoid" id="A0A1Z5JCK3"/>
<gene>
    <name evidence="1" type="ORF">FisN_7Lu107</name>
</gene>
<evidence type="ECO:0000313" key="1">
    <source>
        <dbReference type="EMBL" id="GAX11730.1"/>
    </source>
</evidence>
<keyword evidence="2" id="KW-1185">Reference proteome</keyword>
<accession>A0A1Z5JCK3</accession>
<sequence>MPFSVANLKRLLHLDCCMEELTLPTFYDDFAEYVLLPFSANTKALEYSIDSDTIDPNDFESLNIAPKDLSLKIYVGGDDDRDNWDDLVVSFLNRVTELGHFEKLNIGIISWHQFVSEKVEAVTNALVGAIKANSRLVHLDLSNCYWSFDWSTQVQHIFEAAAWHPGLRTLAVEK</sequence>
<reference evidence="1 2" key="1">
    <citation type="journal article" date="2015" name="Plant Cell">
        <title>Oil accumulation by the oleaginous diatom Fistulifera solaris as revealed by the genome and transcriptome.</title>
        <authorList>
            <person name="Tanaka T."/>
            <person name="Maeda Y."/>
            <person name="Veluchamy A."/>
            <person name="Tanaka M."/>
            <person name="Abida H."/>
            <person name="Marechal E."/>
            <person name="Bowler C."/>
            <person name="Muto M."/>
            <person name="Sunaga Y."/>
            <person name="Tanaka M."/>
            <person name="Yoshino T."/>
            <person name="Taniguchi T."/>
            <person name="Fukuda Y."/>
            <person name="Nemoto M."/>
            <person name="Matsumoto M."/>
            <person name="Wong P.S."/>
            <person name="Aburatani S."/>
            <person name="Fujibuchi W."/>
        </authorList>
    </citation>
    <scope>NUCLEOTIDE SEQUENCE [LARGE SCALE GENOMIC DNA]</scope>
    <source>
        <strain evidence="1 2">JPCC DA0580</strain>
    </source>
</reference>
<evidence type="ECO:0000313" key="2">
    <source>
        <dbReference type="Proteomes" id="UP000198406"/>
    </source>
</evidence>
<organism evidence="1 2">
    <name type="scientific">Fistulifera solaris</name>
    <name type="common">Oleaginous diatom</name>
    <dbReference type="NCBI Taxonomy" id="1519565"/>
    <lineage>
        <taxon>Eukaryota</taxon>
        <taxon>Sar</taxon>
        <taxon>Stramenopiles</taxon>
        <taxon>Ochrophyta</taxon>
        <taxon>Bacillariophyta</taxon>
        <taxon>Bacillariophyceae</taxon>
        <taxon>Bacillariophycidae</taxon>
        <taxon>Naviculales</taxon>
        <taxon>Naviculaceae</taxon>
        <taxon>Fistulifera</taxon>
    </lineage>
</organism>
<dbReference type="Proteomes" id="UP000198406">
    <property type="component" value="Unassembled WGS sequence"/>
</dbReference>
<proteinExistence type="predicted"/>
<comment type="caution">
    <text evidence="1">The sequence shown here is derived from an EMBL/GenBank/DDBJ whole genome shotgun (WGS) entry which is preliminary data.</text>
</comment>